<dbReference type="FunFam" id="1.20.1740.10:FF:000042">
    <property type="entry name" value="Similar to amino acid transporter"/>
    <property type="match status" value="1"/>
</dbReference>
<dbReference type="PANTHER" id="PTHR11785">
    <property type="entry name" value="AMINO ACID TRANSPORTER"/>
    <property type="match status" value="1"/>
</dbReference>
<dbReference type="Gene3D" id="3.30.230.70">
    <property type="entry name" value="GHMP Kinase, N-terminal domain"/>
    <property type="match status" value="1"/>
</dbReference>
<dbReference type="PROSITE" id="PS50846">
    <property type="entry name" value="HMA_2"/>
    <property type="match status" value="1"/>
</dbReference>
<name>A0A4R0S4C9_9APHY</name>
<feature type="region of interest" description="Disordered" evidence="6">
    <location>
        <begin position="1"/>
        <end position="20"/>
    </location>
</feature>
<evidence type="ECO:0000256" key="3">
    <source>
        <dbReference type="ARBA" id="ARBA00022723"/>
    </source>
</evidence>
<evidence type="ECO:0000259" key="8">
    <source>
        <dbReference type="PROSITE" id="PS50846"/>
    </source>
</evidence>
<feature type="transmembrane region" description="Helical" evidence="7">
    <location>
        <begin position="739"/>
        <end position="759"/>
    </location>
</feature>
<feature type="transmembrane region" description="Helical" evidence="7">
    <location>
        <begin position="765"/>
        <end position="782"/>
    </location>
</feature>
<feature type="compositionally biased region" description="Basic and acidic residues" evidence="6">
    <location>
        <begin position="277"/>
        <end position="286"/>
    </location>
</feature>
<dbReference type="SUPFAM" id="SSF55666">
    <property type="entry name" value="Ribonuclease PH domain 2-like"/>
    <property type="match status" value="1"/>
</dbReference>
<dbReference type="InterPro" id="IPR006121">
    <property type="entry name" value="HMA_dom"/>
</dbReference>
<sequence>MAQTNFDRRRINGPEESHPPVFEVVEDATPQWTPGQPRTGRKPGDIRPIFLKPGLINQATGSAYIETAKTKLACAVYGPRQSKSSAYNEKGKLNIEVKFTPFSCKKRRQPIRDAEDRSIAAQIQQALLSAVRLELFPKSTIDIFITVIENDGLEGCITAGTVAASAALADAGIEMLGLVVSCSAALVEKEVWLDPTEDETRHASGTVIYACIPALDILTNVWQTGQTSASQTLQCMQAYDFMNSPLHSPLGDSAYDTIKSPRSPGRSGYVSPPYSRSSHESDEDSLRALELSEGPLLADGPRSSRGRAFSASGFDFQRDLLPLSASLSEPDNVREPRDKHIGLINGIALVVGLQIGSGIFDLYTFLSSSPGVVVANTQSVGASLAVWAASGVLAWTGASSFAELGSSIPVNGGAQAYLQYSYGPLVSYLFAWTAISALKPGGNAVIALIFSEYLNRLFWHSTSGDFSPDDIPQWAIKLVAILAVLIVSVLCVATPTLGTRAAVVFTTVKIVALLSITIIGLVQLARGHASGSLTGPIFSGSSTSPSTYALALYSGLWAFDGWDQANYVGGEMKNPEKNIPRAIHTSMAVVTVLFLLANVAYFVVLDKETVGLSNTVALDFGRALFGPVGGIIFAAMVAISCFGALNGSFFTSARLVYVAGKEGYLPKLFGRHNKTLKTPLNAMCLNAGLTIAFIVIGGGFRSLINFAVVASWAFYFLTVLGLVILRVKEPLLERPYKTWITTPLIFCAVCLFLLVMPVIAAPLEAIAVLGFVLVGIPIYYLTQRGDGEDMPLFISFFTSCFSRLRGRPLPGSGWQAVATEGDEQSPSPVPPSITMADVHNYKFDVKMTCSGCSGAIDRVLKKTEGVESYDISLEKQEVLVRGTIGFDLLQEKIKKTGKEVRSGEIVN</sequence>
<evidence type="ECO:0000256" key="4">
    <source>
        <dbReference type="ARBA" id="ARBA00022989"/>
    </source>
</evidence>
<organism evidence="9 10">
    <name type="scientific">Steccherinum ochraceum</name>
    <dbReference type="NCBI Taxonomy" id="92696"/>
    <lineage>
        <taxon>Eukaryota</taxon>
        <taxon>Fungi</taxon>
        <taxon>Dikarya</taxon>
        <taxon>Basidiomycota</taxon>
        <taxon>Agaricomycotina</taxon>
        <taxon>Agaricomycetes</taxon>
        <taxon>Polyporales</taxon>
        <taxon>Steccherinaceae</taxon>
        <taxon>Steccherinum</taxon>
    </lineage>
</organism>
<dbReference type="STRING" id="92696.A0A4R0S4C9"/>
<dbReference type="Pfam" id="PF01138">
    <property type="entry name" value="RNase_PH"/>
    <property type="match status" value="1"/>
</dbReference>
<dbReference type="InterPro" id="IPR036163">
    <property type="entry name" value="HMA_dom_sf"/>
</dbReference>
<dbReference type="GO" id="GO:0015179">
    <property type="term" value="F:L-amino acid transmembrane transporter activity"/>
    <property type="evidence" value="ECO:0007669"/>
    <property type="project" value="TreeGrafter"/>
</dbReference>
<keyword evidence="5 7" id="KW-0472">Membrane</keyword>
<comment type="subcellular location">
    <subcellularLocation>
        <location evidence="1">Membrane</location>
        <topology evidence="1">Multi-pass membrane protein</topology>
    </subcellularLocation>
</comment>
<feature type="transmembrane region" description="Helical" evidence="7">
    <location>
        <begin position="425"/>
        <end position="451"/>
    </location>
</feature>
<comment type="caution">
    <text evidence="9">The sequence shown here is derived from an EMBL/GenBank/DDBJ whole genome shotgun (WGS) entry which is preliminary data.</text>
</comment>
<evidence type="ECO:0000256" key="2">
    <source>
        <dbReference type="ARBA" id="ARBA00022692"/>
    </source>
</evidence>
<dbReference type="InterPro" id="IPR036345">
    <property type="entry name" value="ExoRNase_PH_dom2_sf"/>
</dbReference>
<feature type="transmembrane region" description="Helical" evidence="7">
    <location>
        <begin position="501"/>
        <end position="525"/>
    </location>
</feature>
<dbReference type="CDD" id="cd00371">
    <property type="entry name" value="HMA"/>
    <property type="match status" value="1"/>
</dbReference>
<evidence type="ECO:0000256" key="1">
    <source>
        <dbReference type="ARBA" id="ARBA00004141"/>
    </source>
</evidence>
<feature type="domain" description="HMA" evidence="8">
    <location>
        <begin position="838"/>
        <end position="901"/>
    </location>
</feature>
<protein>
    <recommendedName>
        <fullName evidence="8">HMA domain-containing protein</fullName>
    </recommendedName>
</protein>
<feature type="transmembrane region" description="Helical" evidence="7">
    <location>
        <begin position="471"/>
        <end position="494"/>
    </location>
</feature>
<feature type="transmembrane region" description="Helical" evidence="7">
    <location>
        <begin position="706"/>
        <end position="727"/>
    </location>
</feature>
<dbReference type="EMBL" id="RWJN01000001">
    <property type="protein sequence ID" value="TCD71874.1"/>
    <property type="molecule type" value="Genomic_DNA"/>
</dbReference>
<dbReference type="InterPro" id="IPR001247">
    <property type="entry name" value="ExoRNase_PH_dom1"/>
</dbReference>
<dbReference type="GO" id="GO:0016020">
    <property type="term" value="C:membrane"/>
    <property type="evidence" value="ECO:0007669"/>
    <property type="project" value="UniProtKB-SubCell"/>
</dbReference>
<keyword evidence="10" id="KW-1185">Reference proteome</keyword>
<evidence type="ECO:0000256" key="5">
    <source>
        <dbReference type="ARBA" id="ARBA00023136"/>
    </source>
</evidence>
<evidence type="ECO:0000256" key="6">
    <source>
        <dbReference type="SAM" id="MobiDB-lite"/>
    </source>
</evidence>
<proteinExistence type="predicted"/>
<dbReference type="Gene3D" id="3.30.70.100">
    <property type="match status" value="1"/>
</dbReference>
<feature type="compositionally biased region" description="Basic and acidic residues" evidence="6">
    <location>
        <begin position="1"/>
        <end position="18"/>
    </location>
</feature>
<keyword evidence="2 7" id="KW-0812">Transmembrane</keyword>
<dbReference type="Gene3D" id="1.20.1740.10">
    <property type="entry name" value="Amino acid/polyamine transporter I"/>
    <property type="match status" value="1"/>
</dbReference>
<feature type="transmembrane region" description="Helical" evidence="7">
    <location>
        <begin position="545"/>
        <end position="562"/>
    </location>
</feature>
<dbReference type="InterPro" id="IPR050598">
    <property type="entry name" value="AminoAcid_Transporter"/>
</dbReference>
<keyword evidence="4 7" id="KW-1133">Transmembrane helix</keyword>
<dbReference type="GO" id="GO:0046872">
    <property type="term" value="F:metal ion binding"/>
    <property type="evidence" value="ECO:0007669"/>
    <property type="project" value="UniProtKB-KW"/>
</dbReference>
<reference evidence="9 10" key="1">
    <citation type="submission" date="2018-11" db="EMBL/GenBank/DDBJ databases">
        <title>Genome assembly of Steccherinum ochraceum LE-BIN_3174, the white-rot fungus of the Steccherinaceae family (The Residual Polyporoid clade, Polyporales, Basidiomycota).</title>
        <authorList>
            <person name="Fedorova T.V."/>
            <person name="Glazunova O.A."/>
            <person name="Landesman E.O."/>
            <person name="Moiseenko K.V."/>
            <person name="Psurtseva N.V."/>
            <person name="Savinova O.S."/>
            <person name="Shakhova N.V."/>
            <person name="Tyazhelova T.V."/>
            <person name="Vasina D.V."/>
        </authorList>
    </citation>
    <scope>NUCLEOTIDE SEQUENCE [LARGE SCALE GENOMIC DNA]</scope>
    <source>
        <strain evidence="9 10">LE-BIN_3174</strain>
    </source>
</reference>
<feature type="transmembrane region" description="Helical" evidence="7">
    <location>
        <begin position="583"/>
        <end position="604"/>
    </location>
</feature>
<evidence type="ECO:0000256" key="7">
    <source>
        <dbReference type="SAM" id="Phobius"/>
    </source>
</evidence>
<gene>
    <name evidence="9" type="ORF">EIP91_000006</name>
</gene>
<feature type="transmembrane region" description="Helical" evidence="7">
    <location>
        <begin position="624"/>
        <end position="645"/>
    </location>
</feature>
<dbReference type="InterPro" id="IPR027408">
    <property type="entry name" value="PNPase/RNase_PH_dom_sf"/>
</dbReference>
<keyword evidence="3" id="KW-0479">Metal-binding</keyword>
<evidence type="ECO:0000313" key="9">
    <source>
        <dbReference type="EMBL" id="TCD71874.1"/>
    </source>
</evidence>
<dbReference type="InterPro" id="IPR002293">
    <property type="entry name" value="AA/rel_permease1"/>
</dbReference>
<accession>A0A4R0S4C9</accession>
<dbReference type="OrthoDB" id="5982228at2759"/>
<dbReference type="Pfam" id="PF00403">
    <property type="entry name" value="HMA"/>
    <property type="match status" value="1"/>
</dbReference>
<feature type="transmembrane region" description="Helical" evidence="7">
    <location>
        <begin position="680"/>
        <end position="700"/>
    </location>
</feature>
<evidence type="ECO:0000313" key="10">
    <source>
        <dbReference type="Proteomes" id="UP000292702"/>
    </source>
</evidence>
<feature type="region of interest" description="Disordered" evidence="6">
    <location>
        <begin position="252"/>
        <end position="286"/>
    </location>
</feature>
<feature type="transmembrane region" description="Helical" evidence="7">
    <location>
        <begin position="384"/>
        <end position="404"/>
    </location>
</feature>
<dbReference type="GO" id="GO:0016531">
    <property type="term" value="F:copper chaperone activity"/>
    <property type="evidence" value="ECO:0007669"/>
    <property type="project" value="UniProtKB-ARBA"/>
</dbReference>
<feature type="transmembrane region" description="Helical" evidence="7">
    <location>
        <begin position="343"/>
        <end position="364"/>
    </location>
</feature>
<dbReference type="CDD" id="cd11371">
    <property type="entry name" value="RNase_PH_MTR3"/>
    <property type="match status" value="1"/>
</dbReference>
<dbReference type="GO" id="GO:0000176">
    <property type="term" value="C:nuclear exosome (RNase complex)"/>
    <property type="evidence" value="ECO:0007669"/>
    <property type="project" value="UniProtKB-ARBA"/>
</dbReference>
<dbReference type="AlphaFoldDB" id="A0A4R0S4C9"/>
<dbReference type="Proteomes" id="UP000292702">
    <property type="component" value="Unassembled WGS sequence"/>
</dbReference>
<dbReference type="SUPFAM" id="SSF55008">
    <property type="entry name" value="HMA, heavy metal-associated domain"/>
    <property type="match status" value="1"/>
</dbReference>
<dbReference type="SUPFAM" id="SSF54211">
    <property type="entry name" value="Ribosomal protein S5 domain 2-like"/>
    <property type="match status" value="1"/>
</dbReference>
<dbReference type="InterPro" id="IPR020568">
    <property type="entry name" value="Ribosomal_Su5_D2-typ_SF"/>
</dbReference>
<dbReference type="FunFam" id="3.30.70.100:FF:000008">
    <property type="entry name" value="Copper transport protein ATOX1"/>
    <property type="match status" value="1"/>
</dbReference>
<dbReference type="PANTHER" id="PTHR11785:SF512">
    <property type="entry name" value="SOBREMESA, ISOFORM B"/>
    <property type="match status" value="1"/>
</dbReference>
<dbReference type="Pfam" id="PF13520">
    <property type="entry name" value="AA_permease_2"/>
    <property type="match status" value="1"/>
</dbReference>